<keyword evidence="13" id="KW-1185">Reference proteome</keyword>
<dbReference type="InterPro" id="IPR001708">
    <property type="entry name" value="YidC/ALB3/OXA1/COX18"/>
</dbReference>
<keyword evidence="8" id="KW-0472">Membrane</keyword>
<feature type="region of interest" description="Disordered" evidence="10">
    <location>
        <begin position="413"/>
        <end position="435"/>
    </location>
</feature>
<feature type="compositionally biased region" description="Basic residues" evidence="10">
    <location>
        <begin position="424"/>
        <end position="435"/>
    </location>
</feature>
<evidence type="ECO:0000256" key="9">
    <source>
        <dbReference type="RuleBase" id="RU003945"/>
    </source>
</evidence>
<dbReference type="PANTHER" id="PTHR12428:SF66">
    <property type="entry name" value="MITOCHONDRIAL INNER MEMBRANE PROTEIN OXA1L"/>
    <property type="match status" value="1"/>
</dbReference>
<feature type="domain" description="Membrane insertase YidC/Oxa/ALB C-terminal" evidence="11">
    <location>
        <begin position="180"/>
        <end position="370"/>
    </location>
</feature>
<dbReference type="HOGENOM" id="CLU_029282_6_1_1"/>
<dbReference type="OrthoDB" id="2148490at2759"/>
<proteinExistence type="inferred from homology"/>
<dbReference type="Proteomes" id="UP000053820">
    <property type="component" value="Unassembled WGS sequence"/>
</dbReference>
<sequence length="435" mass="46782">MVLSATLCAGGRLGLRTSGSRIAPLVSHQPRSRLLSLQHSRLLISSLPPTQGISNTRSYWWSKPSTPVAATTEASSPPPPEPAAAASSIHEVPPVPESAPPDAIAQTVSSPDTAPSLDAISEALPVDPSTMASELSQIASNVIPPLQYGDLAALGIAGWSPAGLIRWSFELLQVTTGMPWFYAIITGTLLWRVALVPNSIKAVRNAAKLRPYAEEIKALDTKAATGDHIQKMEATHKKTKIIEKAGVNMGEMFLSPVVQVTVNLGLFFAVKKLVTLPVEQLSQSGVWLVPDLTAADPTYILPAVVALLIKLQTSVMKRDLDPTKPIFPHVLNVMPLFSLASIPWMIGLPSGLWLSVITGQAVSVVQSSLLQLPKVRQALKMPPMIEMPRVTMLDTARAVRKWYFETRQQALQSASNAPAPTPVRRARSRTAGKSK</sequence>
<dbReference type="CDD" id="cd20069">
    <property type="entry name" value="5TM_Oxa1-like"/>
    <property type="match status" value="1"/>
</dbReference>
<evidence type="ECO:0000256" key="4">
    <source>
        <dbReference type="ARBA" id="ARBA00022792"/>
    </source>
</evidence>
<evidence type="ECO:0000256" key="6">
    <source>
        <dbReference type="ARBA" id="ARBA00022989"/>
    </source>
</evidence>
<comment type="similarity">
    <text evidence="2 9">Belongs to the OXA1/ALB3/YidC family.</text>
</comment>
<dbReference type="GO" id="GO:0032977">
    <property type="term" value="F:membrane insertase activity"/>
    <property type="evidence" value="ECO:0007669"/>
    <property type="project" value="InterPro"/>
</dbReference>
<reference evidence="12 13" key="1">
    <citation type="submission" date="2014-04" db="EMBL/GenBank/DDBJ databases">
        <title>Evolutionary Origins and Diversification of the Mycorrhizal Mutualists.</title>
        <authorList>
            <consortium name="DOE Joint Genome Institute"/>
            <consortium name="Mycorrhizal Genomics Consortium"/>
            <person name="Kohler A."/>
            <person name="Kuo A."/>
            <person name="Nagy L.G."/>
            <person name="Floudas D."/>
            <person name="Copeland A."/>
            <person name="Barry K.W."/>
            <person name="Cichocki N."/>
            <person name="Veneault-Fourrey C."/>
            <person name="LaButti K."/>
            <person name="Lindquist E.A."/>
            <person name="Lipzen A."/>
            <person name="Lundell T."/>
            <person name="Morin E."/>
            <person name="Murat C."/>
            <person name="Riley R."/>
            <person name="Ohm R."/>
            <person name="Sun H."/>
            <person name="Tunlid A."/>
            <person name="Henrissat B."/>
            <person name="Grigoriev I.V."/>
            <person name="Hibbett D.S."/>
            <person name="Martin F."/>
        </authorList>
    </citation>
    <scope>NUCLEOTIDE SEQUENCE [LARGE SCALE GENOMIC DNA]</scope>
    <source>
        <strain evidence="12 13">MD-312</strain>
    </source>
</reference>
<dbReference type="GO" id="GO:0032979">
    <property type="term" value="P:protein insertion into mitochondrial inner membrane from matrix"/>
    <property type="evidence" value="ECO:0007669"/>
    <property type="project" value="TreeGrafter"/>
</dbReference>
<evidence type="ECO:0000256" key="3">
    <source>
        <dbReference type="ARBA" id="ARBA00022692"/>
    </source>
</evidence>
<feature type="region of interest" description="Disordered" evidence="10">
    <location>
        <begin position="68"/>
        <end position="102"/>
    </location>
</feature>
<evidence type="ECO:0000256" key="7">
    <source>
        <dbReference type="ARBA" id="ARBA00023128"/>
    </source>
</evidence>
<gene>
    <name evidence="12" type="ORF">HYDPIDRAFT_116567</name>
</gene>
<protein>
    <recommendedName>
        <fullName evidence="11">Membrane insertase YidC/Oxa/ALB C-terminal domain-containing protein</fullName>
    </recommendedName>
</protein>
<keyword evidence="3 9" id="KW-0812">Transmembrane</keyword>
<dbReference type="AlphaFoldDB" id="A0A0C9W3Q4"/>
<dbReference type="PANTHER" id="PTHR12428">
    <property type="entry name" value="OXA1"/>
    <property type="match status" value="1"/>
</dbReference>
<evidence type="ECO:0000259" key="11">
    <source>
        <dbReference type="Pfam" id="PF02096"/>
    </source>
</evidence>
<keyword evidence="4" id="KW-0999">Mitochondrion inner membrane</keyword>
<accession>A0A0C9W3Q4</accession>
<dbReference type="InterPro" id="IPR028055">
    <property type="entry name" value="YidC/Oxa/ALB_C"/>
</dbReference>
<dbReference type="EMBL" id="KN839867">
    <property type="protein sequence ID" value="KIJ60893.1"/>
    <property type="molecule type" value="Genomic_DNA"/>
</dbReference>
<dbReference type="Pfam" id="PF02096">
    <property type="entry name" value="60KD_IMP"/>
    <property type="match status" value="1"/>
</dbReference>
<evidence type="ECO:0000256" key="2">
    <source>
        <dbReference type="ARBA" id="ARBA00009877"/>
    </source>
</evidence>
<evidence type="ECO:0000256" key="5">
    <source>
        <dbReference type="ARBA" id="ARBA00022946"/>
    </source>
</evidence>
<organism evidence="12 13">
    <name type="scientific">Hydnomerulius pinastri MD-312</name>
    <dbReference type="NCBI Taxonomy" id="994086"/>
    <lineage>
        <taxon>Eukaryota</taxon>
        <taxon>Fungi</taxon>
        <taxon>Dikarya</taxon>
        <taxon>Basidiomycota</taxon>
        <taxon>Agaricomycotina</taxon>
        <taxon>Agaricomycetes</taxon>
        <taxon>Agaricomycetidae</taxon>
        <taxon>Boletales</taxon>
        <taxon>Boletales incertae sedis</taxon>
        <taxon>Leucogyrophana</taxon>
    </lineage>
</organism>
<keyword evidence="5" id="KW-0809">Transit peptide</keyword>
<evidence type="ECO:0000313" key="13">
    <source>
        <dbReference type="Proteomes" id="UP000053820"/>
    </source>
</evidence>
<evidence type="ECO:0000256" key="1">
    <source>
        <dbReference type="ARBA" id="ARBA00004448"/>
    </source>
</evidence>
<evidence type="ECO:0000313" key="12">
    <source>
        <dbReference type="EMBL" id="KIJ60893.1"/>
    </source>
</evidence>
<keyword evidence="7" id="KW-0496">Mitochondrion</keyword>
<keyword evidence="6" id="KW-1133">Transmembrane helix</keyword>
<evidence type="ECO:0000256" key="8">
    <source>
        <dbReference type="ARBA" id="ARBA00023136"/>
    </source>
</evidence>
<evidence type="ECO:0000256" key="10">
    <source>
        <dbReference type="SAM" id="MobiDB-lite"/>
    </source>
</evidence>
<name>A0A0C9W3Q4_9AGAM</name>
<comment type="subcellular location">
    <subcellularLocation>
        <location evidence="9">Membrane</location>
        <topology evidence="9">Multi-pass membrane protein</topology>
    </subcellularLocation>
    <subcellularLocation>
        <location evidence="1">Mitochondrion inner membrane</location>
        <topology evidence="1">Multi-pass membrane protein</topology>
    </subcellularLocation>
</comment>
<dbReference type="GO" id="GO:0005743">
    <property type="term" value="C:mitochondrial inner membrane"/>
    <property type="evidence" value="ECO:0007669"/>
    <property type="project" value="UniProtKB-SubCell"/>
</dbReference>